<organism evidence="5 6">
    <name type="scientific">Fulvimarina uroteuthidis</name>
    <dbReference type="NCBI Taxonomy" id="3098149"/>
    <lineage>
        <taxon>Bacteria</taxon>
        <taxon>Pseudomonadati</taxon>
        <taxon>Pseudomonadota</taxon>
        <taxon>Alphaproteobacteria</taxon>
        <taxon>Hyphomicrobiales</taxon>
        <taxon>Aurantimonadaceae</taxon>
        <taxon>Fulvimarina</taxon>
    </lineage>
</organism>
<gene>
    <name evidence="5" type="ORF">U0C82_02560</name>
</gene>
<evidence type="ECO:0000313" key="5">
    <source>
        <dbReference type="EMBL" id="MDY8108032.1"/>
    </source>
</evidence>
<protein>
    <submittedName>
        <fullName evidence="5">Gfo/Idh/MocA family oxidoreductase</fullName>
    </submittedName>
</protein>
<reference evidence="5 6" key="1">
    <citation type="submission" date="2023-12" db="EMBL/GenBank/DDBJ databases">
        <title>Description of Novel Strain Fulvimarina sp. 2208YS6-2-32 isolated from Uroteuthis (Photololigo) edulis.</title>
        <authorList>
            <person name="Park J.-S."/>
        </authorList>
    </citation>
    <scope>NUCLEOTIDE SEQUENCE [LARGE SCALE GENOMIC DNA]</scope>
    <source>
        <strain evidence="5 6">2208YS6-2-32</strain>
    </source>
</reference>
<evidence type="ECO:0000313" key="6">
    <source>
        <dbReference type="Proteomes" id="UP001294412"/>
    </source>
</evidence>
<dbReference type="SUPFAM" id="SSF51735">
    <property type="entry name" value="NAD(P)-binding Rossmann-fold domains"/>
    <property type="match status" value="1"/>
</dbReference>
<dbReference type="InterPro" id="IPR050984">
    <property type="entry name" value="Gfo/Idh/MocA_domain"/>
</dbReference>
<keyword evidence="2" id="KW-0560">Oxidoreductase</keyword>
<dbReference type="Proteomes" id="UP001294412">
    <property type="component" value="Unassembled WGS sequence"/>
</dbReference>
<dbReference type="EMBL" id="JAXLPB010000001">
    <property type="protein sequence ID" value="MDY8108032.1"/>
    <property type="molecule type" value="Genomic_DNA"/>
</dbReference>
<dbReference type="InterPro" id="IPR036291">
    <property type="entry name" value="NAD(P)-bd_dom_sf"/>
</dbReference>
<dbReference type="Pfam" id="PF22725">
    <property type="entry name" value="GFO_IDH_MocA_C3"/>
    <property type="match status" value="1"/>
</dbReference>
<sequence length="353" mass="37198">MSDGKLRWAIIGTGHIARKFASDLRFSKTGRLAAVGSRRAARATAFAEAMGGGVTGGETAAVLGRDDVDVVYVATPNGDHVNVALQVIAAGKPVLIEKPVAVSADEARTIREAAAAAELLAMEAMWILFTPGIVRLRSLLAEGRIGDPSNFNASLSYARPYREGDKLFDPRSGGALLDLGVYPIALAQNLFGAPDDTSGIAQRLGNGSVRQAALSLRFADRLATIACGFEAEGPNQAVVMGTRGFITTKGPLLCPPALAIRAKSPPGPYVPADDGQVEPLEKPSRLAALSNLRKLASAYRERLVMTPFVGTGLQYQADHFAECLRDGLTESPVHPMAASEAVLRTIEVVGRRG</sequence>
<comment type="caution">
    <text evidence="5">The sequence shown here is derived from an EMBL/GenBank/DDBJ whole genome shotgun (WGS) entry which is preliminary data.</text>
</comment>
<dbReference type="RefSeq" id="WP_322185483.1">
    <property type="nucleotide sequence ID" value="NZ_JAXLPB010000001.1"/>
</dbReference>
<comment type="similarity">
    <text evidence="1">Belongs to the Gfo/Idh/MocA family.</text>
</comment>
<evidence type="ECO:0000256" key="1">
    <source>
        <dbReference type="ARBA" id="ARBA00010928"/>
    </source>
</evidence>
<feature type="domain" description="GFO/IDH/MocA-like oxidoreductase" evidence="4">
    <location>
        <begin position="134"/>
        <end position="246"/>
    </location>
</feature>
<dbReference type="InterPro" id="IPR055170">
    <property type="entry name" value="GFO_IDH_MocA-like_dom"/>
</dbReference>
<evidence type="ECO:0000259" key="4">
    <source>
        <dbReference type="Pfam" id="PF22725"/>
    </source>
</evidence>
<dbReference type="PANTHER" id="PTHR22604">
    <property type="entry name" value="OXIDOREDUCTASES"/>
    <property type="match status" value="1"/>
</dbReference>
<proteinExistence type="inferred from homology"/>
<dbReference type="InterPro" id="IPR000683">
    <property type="entry name" value="Gfo/Idh/MocA-like_OxRdtase_N"/>
</dbReference>
<keyword evidence="6" id="KW-1185">Reference proteome</keyword>
<dbReference type="Gene3D" id="3.30.360.10">
    <property type="entry name" value="Dihydrodipicolinate Reductase, domain 2"/>
    <property type="match status" value="1"/>
</dbReference>
<feature type="domain" description="Gfo/Idh/MocA-like oxidoreductase N-terminal" evidence="3">
    <location>
        <begin position="6"/>
        <end position="121"/>
    </location>
</feature>
<evidence type="ECO:0000259" key="3">
    <source>
        <dbReference type="Pfam" id="PF01408"/>
    </source>
</evidence>
<dbReference type="Gene3D" id="3.40.50.720">
    <property type="entry name" value="NAD(P)-binding Rossmann-like Domain"/>
    <property type="match status" value="1"/>
</dbReference>
<name>A0ABU5HY17_9HYPH</name>
<accession>A0ABU5HY17</accession>
<dbReference type="Pfam" id="PF01408">
    <property type="entry name" value="GFO_IDH_MocA"/>
    <property type="match status" value="1"/>
</dbReference>
<dbReference type="PANTHER" id="PTHR22604:SF105">
    <property type="entry name" value="TRANS-1,2-DIHYDROBENZENE-1,2-DIOL DEHYDROGENASE"/>
    <property type="match status" value="1"/>
</dbReference>
<dbReference type="SUPFAM" id="SSF55347">
    <property type="entry name" value="Glyceraldehyde-3-phosphate dehydrogenase-like, C-terminal domain"/>
    <property type="match status" value="1"/>
</dbReference>
<evidence type="ECO:0000256" key="2">
    <source>
        <dbReference type="ARBA" id="ARBA00023002"/>
    </source>
</evidence>